<dbReference type="RefSeq" id="WP_084062951.1">
    <property type="nucleotide sequence ID" value="NZ_AVCH01000203.1"/>
</dbReference>
<organism evidence="1 2">
    <name type="scientific">Arenimonas malthae CC-JY-1</name>
    <dbReference type="NCBI Taxonomy" id="1384054"/>
    <lineage>
        <taxon>Bacteria</taxon>
        <taxon>Pseudomonadati</taxon>
        <taxon>Pseudomonadota</taxon>
        <taxon>Gammaproteobacteria</taxon>
        <taxon>Lysobacterales</taxon>
        <taxon>Lysobacteraceae</taxon>
        <taxon>Arenimonas</taxon>
    </lineage>
</organism>
<comment type="caution">
    <text evidence="1">The sequence shown here is derived from an EMBL/GenBank/DDBJ whole genome shotgun (WGS) entry which is preliminary data.</text>
</comment>
<evidence type="ECO:0000313" key="1">
    <source>
        <dbReference type="EMBL" id="KFN42216.1"/>
    </source>
</evidence>
<accession>A0A091AS64</accession>
<sequence length="46" mass="4908">MIAGITTAILLATFLGGVGWAFSKKRKAEFDAAARLPLEDQSENTP</sequence>
<dbReference type="InterPro" id="IPR008621">
    <property type="entry name" value="Cbb3-typ_cyt_oxidase_comp"/>
</dbReference>
<proteinExistence type="predicted"/>
<dbReference type="PATRIC" id="fig|1384054.3.peg.2531"/>
<dbReference type="AlphaFoldDB" id="A0A091AS64"/>
<reference evidence="1 2" key="1">
    <citation type="submission" date="2013-09" db="EMBL/GenBank/DDBJ databases">
        <title>Genome sequencing of Arenimonas malthae.</title>
        <authorList>
            <person name="Chen F."/>
            <person name="Wang G."/>
        </authorList>
    </citation>
    <scope>NUCLEOTIDE SEQUENCE [LARGE SCALE GENOMIC DNA]</scope>
    <source>
        <strain evidence="1 2">CC-JY-1</strain>
    </source>
</reference>
<gene>
    <name evidence="1" type="ORF">N790_02805</name>
</gene>
<protein>
    <recommendedName>
        <fullName evidence="3">Cytochrome oxidase</fullName>
    </recommendedName>
</protein>
<name>A0A091AS64_9GAMM</name>
<dbReference type="OrthoDB" id="6402501at2"/>
<evidence type="ECO:0000313" key="2">
    <source>
        <dbReference type="Proteomes" id="UP000029392"/>
    </source>
</evidence>
<evidence type="ECO:0008006" key="3">
    <source>
        <dbReference type="Google" id="ProtNLM"/>
    </source>
</evidence>
<dbReference type="eggNOG" id="COG4736">
    <property type="taxonomic scope" value="Bacteria"/>
</dbReference>
<dbReference type="Pfam" id="PF05545">
    <property type="entry name" value="FixQ"/>
    <property type="match status" value="1"/>
</dbReference>
<dbReference type="EMBL" id="AVCH01000203">
    <property type="protein sequence ID" value="KFN42216.1"/>
    <property type="molecule type" value="Genomic_DNA"/>
</dbReference>
<keyword evidence="2" id="KW-1185">Reference proteome</keyword>
<dbReference type="STRING" id="1384054.N790_02805"/>
<dbReference type="Proteomes" id="UP000029392">
    <property type="component" value="Unassembled WGS sequence"/>
</dbReference>